<dbReference type="SUPFAM" id="SSF54001">
    <property type="entry name" value="Cysteine proteinases"/>
    <property type="match status" value="1"/>
</dbReference>
<dbReference type="STRING" id="37001.A0A1A9WA12"/>
<dbReference type="Gene3D" id="1.10.418.20">
    <property type="match status" value="1"/>
</dbReference>
<proteinExistence type="predicted"/>
<dbReference type="VEuPathDB" id="VectorBase:GBRI011808"/>
<evidence type="ECO:0000313" key="2">
    <source>
        <dbReference type="Proteomes" id="UP000091820"/>
    </source>
</evidence>
<protein>
    <submittedName>
        <fullName evidence="1">Uncharacterized protein</fullName>
    </submittedName>
</protein>
<reference evidence="1" key="2">
    <citation type="submission" date="2020-05" db="UniProtKB">
        <authorList>
            <consortium name="EnsemblMetazoa"/>
        </authorList>
    </citation>
    <scope>IDENTIFICATION</scope>
    <source>
        <strain evidence="1">IAEA</strain>
    </source>
</reference>
<dbReference type="AlphaFoldDB" id="A0A1A9WA12"/>
<accession>A0A1A9WA12</accession>
<evidence type="ECO:0000313" key="1">
    <source>
        <dbReference type="EnsemblMetazoa" id="GBRI011808-PA"/>
    </source>
</evidence>
<keyword evidence="2" id="KW-1185">Reference proteome</keyword>
<dbReference type="InterPro" id="IPR038765">
    <property type="entry name" value="Papain-like_cys_pep_sf"/>
</dbReference>
<organism evidence="1 2">
    <name type="scientific">Glossina brevipalpis</name>
    <dbReference type="NCBI Taxonomy" id="37001"/>
    <lineage>
        <taxon>Eukaryota</taxon>
        <taxon>Metazoa</taxon>
        <taxon>Ecdysozoa</taxon>
        <taxon>Arthropoda</taxon>
        <taxon>Hexapoda</taxon>
        <taxon>Insecta</taxon>
        <taxon>Pterygota</taxon>
        <taxon>Neoptera</taxon>
        <taxon>Endopterygota</taxon>
        <taxon>Diptera</taxon>
        <taxon>Brachycera</taxon>
        <taxon>Muscomorpha</taxon>
        <taxon>Hippoboscoidea</taxon>
        <taxon>Glossinidae</taxon>
        <taxon>Glossina</taxon>
    </lineage>
</organism>
<dbReference type="Proteomes" id="UP000091820">
    <property type="component" value="Unassembled WGS sequence"/>
</dbReference>
<sequence length="120" mass="14211">MHVRTYLKKKYYHHYRMERNYDDILPVVNLNVPPQRNSHDSEVHVLENMYRYLCRGDEPWEWHVPPNTWCTTDEAGSVRERISLEIRALARAGGYGRHIPEIKAPRATQGPTCSSFFRNL</sequence>
<reference evidence="2" key="1">
    <citation type="submission" date="2014-03" db="EMBL/GenBank/DDBJ databases">
        <authorList>
            <person name="Aksoy S."/>
            <person name="Warren W."/>
            <person name="Wilson R.K."/>
        </authorList>
    </citation>
    <scope>NUCLEOTIDE SEQUENCE [LARGE SCALE GENOMIC DNA]</scope>
    <source>
        <strain evidence="2">IAEA</strain>
    </source>
</reference>
<dbReference type="EnsemblMetazoa" id="GBRI011808-RA">
    <property type="protein sequence ID" value="GBRI011808-PA"/>
    <property type="gene ID" value="GBRI011808"/>
</dbReference>
<name>A0A1A9WA12_9MUSC</name>